<feature type="transmembrane region" description="Helical" evidence="1">
    <location>
        <begin position="81"/>
        <end position="100"/>
    </location>
</feature>
<reference evidence="2" key="1">
    <citation type="submission" date="2019-02" db="EMBL/GenBank/DDBJ databases">
        <authorList>
            <person name="Gruber-Vodicka R. H."/>
            <person name="Seah K. B. B."/>
        </authorList>
    </citation>
    <scope>NUCLEOTIDE SEQUENCE</scope>
    <source>
        <strain evidence="2">BECK_BZ123</strain>
        <strain evidence="3">BECK_BZ125</strain>
        <strain evidence="4">BECK_BZ126</strain>
    </source>
</reference>
<proteinExistence type="predicted"/>
<dbReference type="EMBL" id="CAADFS010000002">
    <property type="protein sequence ID" value="VFK37688.1"/>
    <property type="molecule type" value="Genomic_DNA"/>
</dbReference>
<feature type="transmembrane region" description="Helical" evidence="1">
    <location>
        <begin position="7"/>
        <end position="29"/>
    </location>
</feature>
<evidence type="ECO:0000313" key="4">
    <source>
        <dbReference type="EMBL" id="VFK53700.1"/>
    </source>
</evidence>
<keyword evidence="1" id="KW-0812">Transmembrane</keyword>
<evidence type="ECO:0000313" key="3">
    <source>
        <dbReference type="EMBL" id="VFK40859.1"/>
    </source>
</evidence>
<evidence type="ECO:0000256" key="1">
    <source>
        <dbReference type="SAM" id="Phobius"/>
    </source>
</evidence>
<keyword evidence="1" id="KW-1133">Transmembrane helix</keyword>
<evidence type="ECO:0008006" key="5">
    <source>
        <dbReference type="Google" id="ProtNLM"/>
    </source>
</evidence>
<name>A0A450Y848_9GAMM</name>
<feature type="transmembrane region" description="Helical" evidence="1">
    <location>
        <begin position="106"/>
        <end position="127"/>
    </location>
</feature>
<organism evidence="2">
    <name type="scientific">Candidatus Kentrum sp. TC</name>
    <dbReference type="NCBI Taxonomy" id="2126339"/>
    <lineage>
        <taxon>Bacteria</taxon>
        <taxon>Pseudomonadati</taxon>
        <taxon>Pseudomonadota</taxon>
        <taxon>Gammaproteobacteria</taxon>
        <taxon>Candidatus Kentrum</taxon>
    </lineage>
</organism>
<dbReference type="EMBL" id="CAADFT010000008">
    <property type="protein sequence ID" value="VFK40859.1"/>
    <property type="molecule type" value="Genomic_DNA"/>
</dbReference>
<keyword evidence="1" id="KW-0472">Membrane</keyword>
<sequence length="132" mass="14557">MKGMKIILFSYAIIYFLGFVLTILPWPMLTESFVLSGVQPPVEDMLNMFWVRMSGVAFGLATIFFVILARNPLGYGAMLPFAAYGQICAGFSYLALGVLYEFPLTILIAAIEGCFLLGTGVLLLILLKKAMR</sequence>
<accession>A0A450Y848</accession>
<dbReference type="EMBL" id="CAADFW010000003">
    <property type="protein sequence ID" value="VFK53700.1"/>
    <property type="molecule type" value="Genomic_DNA"/>
</dbReference>
<dbReference type="AlphaFoldDB" id="A0A450Y848"/>
<feature type="transmembrane region" description="Helical" evidence="1">
    <location>
        <begin position="49"/>
        <end position="69"/>
    </location>
</feature>
<evidence type="ECO:0000313" key="2">
    <source>
        <dbReference type="EMBL" id="VFK37688.1"/>
    </source>
</evidence>
<protein>
    <recommendedName>
        <fullName evidence="5">DUF4345 domain-containing protein</fullName>
    </recommendedName>
</protein>
<gene>
    <name evidence="2" type="ORF">BECKTC1821D_GA0114238_100222</name>
    <name evidence="3" type="ORF">BECKTC1821E_GA0114239_100819</name>
    <name evidence="4" type="ORF">BECKTC1821F_GA0114240_100319</name>
</gene>